<gene>
    <name evidence="2" type="ORF">BZL54_20715</name>
</gene>
<dbReference type="RefSeq" id="WP_084910347.1">
    <property type="nucleotide sequence ID" value="NZ_CP020739.1"/>
</dbReference>
<comment type="caution">
    <text evidence="2">The sequence shown here is derived from an EMBL/GenBank/DDBJ whole genome shotgun (WGS) entry which is preliminary data.</text>
</comment>
<protein>
    <submittedName>
        <fullName evidence="2">Uncharacterized protein</fullName>
    </submittedName>
</protein>
<evidence type="ECO:0000313" key="2">
    <source>
        <dbReference type="EMBL" id="PCE30504.1"/>
    </source>
</evidence>
<evidence type="ECO:0000256" key="1">
    <source>
        <dbReference type="SAM" id="Phobius"/>
    </source>
</evidence>
<keyword evidence="1" id="KW-0472">Membrane</keyword>
<keyword evidence="1" id="KW-1133">Transmembrane helix</keyword>
<reference evidence="2 3" key="1">
    <citation type="submission" date="2017-01" db="EMBL/GenBank/DDBJ databases">
        <title>Whole-Genome Shotgun Sequencing of Two beta-Proteobacterial Species in Search of the Bulgecin Biosynthetic Cluster.</title>
        <authorList>
            <person name="Horsman M.E."/>
            <person name="Marous D.R."/>
            <person name="Li R."/>
            <person name="Oliver R.A."/>
            <person name="Byun B."/>
            <person name="Emrich S.J."/>
            <person name="Boggess B."/>
            <person name="Townsend C.A."/>
            <person name="Mobashery S."/>
        </authorList>
    </citation>
    <scope>NUCLEOTIDE SEQUENCE [LARGE SCALE GENOMIC DNA]</scope>
    <source>
        <strain evidence="2 3">ATCC 31433</strain>
    </source>
</reference>
<keyword evidence="1" id="KW-0812">Transmembrane</keyword>
<proteinExistence type="predicted"/>
<name>A0A2A4FD23_9BURK</name>
<accession>A0A2A4FD23</accession>
<evidence type="ECO:0000313" key="3">
    <source>
        <dbReference type="Proteomes" id="UP000217994"/>
    </source>
</evidence>
<dbReference type="AlphaFoldDB" id="A0A2A4FD23"/>
<dbReference type="Proteomes" id="UP000217994">
    <property type="component" value="Unassembled WGS sequence"/>
</dbReference>
<dbReference type="GeneID" id="69003447"/>
<organism evidence="2 3">
    <name type="scientific">Burkholderia ubonensis subsp. mesacidophila</name>
    <dbReference type="NCBI Taxonomy" id="265293"/>
    <lineage>
        <taxon>Bacteria</taxon>
        <taxon>Pseudomonadati</taxon>
        <taxon>Pseudomonadota</taxon>
        <taxon>Betaproteobacteria</taxon>
        <taxon>Burkholderiales</taxon>
        <taxon>Burkholderiaceae</taxon>
        <taxon>Burkholderia</taxon>
        <taxon>Burkholderia cepacia complex</taxon>
    </lineage>
</organism>
<feature type="transmembrane region" description="Helical" evidence="1">
    <location>
        <begin position="23"/>
        <end position="45"/>
    </location>
</feature>
<dbReference type="EMBL" id="MTZU01000061">
    <property type="protein sequence ID" value="PCE30504.1"/>
    <property type="molecule type" value="Genomic_DNA"/>
</dbReference>
<sequence length="61" mass="6356">MSAALHPGSHAVRSGRAARMMRIARIGAVWLGLLALVAWSFAGYLTPSALLSLLTGFSLCG</sequence>